<evidence type="ECO:0000256" key="7">
    <source>
        <dbReference type="ARBA" id="ARBA00022723"/>
    </source>
</evidence>
<keyword evidence="9" id="KW-0862">Zinc</keyword>
<dbReference type="STRING" id="103372.F4WB72"/>
<evidence type="ECO:0000256" key="6">
    <source>
        <dbReference type="ARBA" id="ARBA00022695"/>
    </source>
</evidence>
<dbReference type="GO" id="GO:0008270">
    <property type="term" value="F:zinc ion binding"/>
    <property type="evidence" value="ECO:0007669"/>
    <property type="project" value="UniProtKB-KW"/>
</dbReference>
<dbReference type="OrthoDB" id="10248617at2759"/>
<dbReference type="GO" id="GO:0003677">
    <property type="term" value="F:DNA binding"/>
    <property type="evidence" value="ECO:0007669"/>
    <property type="project" value="InterPro"/>
</dbReference>
<dbReference type="GO" id="GO:0005634">
    <property type="term" value="C:nucleus"/>
    <property type="evidence" value="ECO:0007669"/>
    <property type="project" value="UniProtKB-SubCell"/>
</dbReference>
<evidence type="ECO:0000313" key="15">
    <source>
        <dbReference type="Proteomes" id="UP000007755"/>
    </source>
</evidence>
<evidence type="ECO:0000256" key="1">
    <source>
        <dbReference type="ARBA" id="ARBA00004123"/>
    </source>
</evidence>
<feature type="domain" description="RNA polymerase Rpb2" evidence="13">
    <location>
        <begin position="220"/>
        <end position="316"/>
    </location>
</feature>
<evidence type="ECO:0000259" key="12">
    <source>
        <dbReference type="Pfam" id="PF00562"/>
    </source>
</evidence>
<organism evidence="15">
    <name type="scientific">Acromyrmex echinatior</name>
    <name type="common">Panamanian leafcutter ant</name>
    <name type="synonym">Acromyrmex octospinosus echinatior</name>
    <dbReference type="NCBI Taxonomy" id="103372"/>
    <lineage>
        <taxon>Eukaryota</taxon>
        <taxon>Metazoa</taxon>
        <taxon>Ecdysozoa</taxon>
        <taxon>Arthropoda</taxon>
        <taxon>Hexapoda</taxon>
        <taxon>Insecta</taxon>
        <taxon>Pterygota</taxon>
        <taxon>Neoptera</taxon>
        <taxon>Endopterygota</taxon>
        <taxon>Hymenoptera</taxon>
        <taxon>Apocrita</taxon>
        <taxon>Aculeata</taxon>
        <taxon>Formicoidea</taxon>
        <taxon>Formicidae</taxon>
        <taxon>Myrmicinae</taxon>
        <taxon>Acromyrmex</taxon>
    </lineage>
</organism>
<dbReference type="PANTHER" id="PTHR20856">
    <property type="entry name" value="DNA-DIRECTED RNA POLYMERASE I SUBUNIT 2"/>
    <property type="match status" value="1"/>
</dbReference>
<comment type="subcellular location">
    <subcellularLocation>
        <location evidence="1">Nucleus</location>
    </subcellularLocation>
</comment>
<dbReference type="Pfam" id="PF04560">
    <property type="entry name" value="RNA_pol_Rpb2_7"/>
    <property type="match status" value="1"/>
</dbReference>
<evidence type="ECO:0000259" key="13">
    <source>
        <dbReference type="Pfam" id="PF04560"/>
    </source>
</evidence>
<dbReference type="GO" id="GO:0000428">
    <property type="term" value="C:DNA-directed RNA polymerase complex"/>
    <property type="evidence" value="ECO:0007669"/>
    <property type="project" value="UniProtKB-KW"/>
</dbReference>
<evidence type="ECO:0000313" key="14">
    <source>
        <dbReference type="EMBL" id="EGI68545.1"/>
    </source>
</evidence>
<evidence type="ECO:0000256" key="11">
    <source>
        <dbReference type="ARBA" id="ARBA00023242"/>
    </source>
</evidence>
<dbReference type="Pfam" id="PF00562">
    <property type="entry name" value="RNA_pol_Rpb2_6"/>
    <property type="match status" value="1"/>
</dbReference>
<dbReference type="InterPro" id="IPR007641">
    <property type="entry name" value="RNA_pol_Rpb2_7"/>
</dbReference>
<evidence type="ECO:0000256" key="9">
    <source>
        <dbReference type="ARBA" id="ARBA00022833"/>
    </source>
</evidence>
<evidence type="ECO:0000256" key="10">
    <source>
        <dbReference type="ARBA" id="ARBA00023163"/>
    </source>
</evidence>
<dbReference type="GO" id="GO:0032549">
    <property type="term" value="F:ribonucleoside binding"/>
    <property type="evidence" value="ECO:0007669"/>
    <property type="project" value="InterPro"/>
</dbReference>
<dbReference type="InterPro" id="IPR015712">
    <property type="entry name" value="DNA-dir_RNA_pol_su2"/>
</dbReference>
<dbReference type="AlphaFoldDB" id="F4WB72"/>
<evidence type="ECO:0000256" key="5">
    <source>
        <dbReference type="ARBA" id="ARBA00022679"/>
    </source>
</evidence>
<keyword evidence="15" id="KW-1185">Reference proteome</keyword>
<dbReference type="Gene3D" id="2.40.270.10">
    <property type="entry name" value="DNA-directed RNA polymerase, subunit 2, domain 6"/>
    <property type="match status" value="1"/>
</dbReference>
<dbReference type="InterPro" id="IPR007120">
    <property type="entry name" value="DNA-dir_RNAP_su2_dom"/>
</dbReference>
<dbReference type="GO" id="GO:0003899">
    <property type="term" value="F:DNA-directed RNA polymerase activity"/>
    <property type="evidence" value="ECO:0007669"/>
    <property type="project" value="UniProtKB-EC"/>
</dbReference>
<dbReference type="Gene3D" id="3.90.1800.10">
    <property type="entry name" value="RNA polymerase alpha subunit dimerisation domain"/>
    <property type="match status" value="1"/>
</dbReference>
<evidence type="ECO:0000256" key="3">
    <source>
        <dbReference type="ARBA" id="ARBA00012418"/>
    </source>
</evidence>
<sequence length="345" mass="39348">MRASLAVSRFILRVSKGRIGGTPLAAKASRITAHGNELKVLAMSKDALVPHDVHQFSQFPYSIHYRSMRSSSAVFQLLGKHSSLIHAMKQCAHHEDRHLAVTLYPLRGPRYCLAMMIEVMAGKSAAVHGLVHDATPFRFDEESTAVDYFGKLLELGGYNYYGTERMYSGIYGCEMNASIFFGIVHYQRLRHMVSDKWQVRSTGPIDMLTRQPIKGRRRGGGIRFGEMERDALISHGCSYLLQDRLFHCSDKITTLACHKCGSLLGPELTVINRNDDDDKRCRLCGEEDTVDEIEIPYIFKFLLIQLASCNINIKLKFRRRTNSIHKTKILHDEVYYTNVLYLFHI</sequence>
<protein>
    <recommendedName>
        <fullName evidence="3">DNA-directed RNA polymerase</fullName>
        <ecNumber evidence="3">2.7.7.6</ecNumber>
    </recommendedName>
</protein>
<keyword evidence="5" id="KW-0808">Transferase</keyword>
<dbReference type="SUPFAM" id="SSF64484">
    <property type="entry name" value="beta and beta-prime subunits of DNA dependent RNA-polymerase"/>
    <property type="match status" value="1"/>
</dbReference>
<accession>F4WB72</accession>
<dbReference type="FunFam" id="3.90.1800.10:FF:000004">
    <property type="entry name" value="DNA-directed RNA polymerase subunit beta"/>
    <property type="match status" value="1"/>
</dbReference>
<feature type="domain" description="DNA-directed RNA polymerase subunit 2 hybrid-binding" evidence="12">
    <location>
        <begin position="110"/>
        <end position="218"/>
    </location>
</feature>
<dbReference type="InParanoid" id="F4WB72"/>
<comment type="similarity">
    <text evidence="2">Belongs to the RNA polymerase beta chain family.</text>
</comment>
<reference evidence="14" key="1">
    <citation type="submission" date="2011-02" db="EMBL/GenBank/DDBJ databases">
        <title>The genome of the leaf-cutting ant Acromyrmex echinatior suggests key adaptations to social evolution and fungus farming.</title>
        <authorList>
            <person name="Nygaard S."/>
            <person name="Zhang G."/>
        </authorList>
    </citation>
    <scope>NUCLEOTIDE SEQUENCE</scope>
</reference>
<dbReference type="eggNOG" id="KOG0216">
    <property type="taxonomic scope" value="Eukaryota"/>
</dbReference>
<keyword evidence="8" id="KW-0863">Zinc-finger</keyword>
<dbReference type="InterPro" id="IPR037033">
    <property type="entry name" value="DNA-dir_RNAP_su2_hyb_sf"/>
</dbReference>
<proteinExistence type="inferred from homology"/>
<dbReference type="Proteomes" id="UP000007755">
    <property type="component" value="Unassembled WGS sequence"/>
</dbReference>
<evidence type="ECO:0000256" key="4">
    <source>
        <dbReference type="ARBA" id="ARBA00022478"/>
    </source>
</evidence>
<gene>
    <name evidence="14" type="ORF">G5I_02773</name>
</gene>
<dbReference type="EMBL" id="GL888058">
    <property type="protein sequence ID" value="EGI68545.1"/>
    <property type="molecule type" value="Genomic_DNA"/>
</dbReference>
<dbReference type="EC" id="2.7.7.6" evidence="3"/>
<dbReference type="GO" id="GO:0006351">
    <property type="term" value="P:DNA-templated transcription"/>
    <property type="evidence" value="ECO:0007669"/>
    <property type="project" value="InterPro"/>
</dbReference>
<keyword evidence="6" id="KW-0548">Nucleotidyltransferase</keyword>
<keyword evidence="10" id="KW-0804">Transcription</keyword>
<keyword evidence="4 14" id="KW-0240">DNA-directed RNA polymerase</keyword>
<evidence type="ECO:0000256" key="8">
    <source>
        <dbReference type="ARBA" id="ARBA00022771"/>
    </source>
</evidence>
<evidence type="ECO:0000256" key="2">
    <source>
        <dbReference type="ARBA" id="ARBA00006835"/>
    </source>
</evidence>
<keyword evidence="11" id="KW-0539">Nucleus</keyword>
<name>F4WB72_ACREC</name>
<keyword evidence="7" id="KW-0479">Metal-binding</keyword>